<organism evidence="5 6">
    <name type="scientific">Deinococcus ruber</name>
    <dbReference type="NCBI Taxonomy" id="1848197"/>
    <lineage>
        <taxon>Bacteria</taxon>
        <taxon>Thermotogati</taxon>
        <taxon>Deinococcota</taxon>
        <taxon>Deinococci</taxon>
        <taxon>Deinococcales</taxon>
        <taxon>Deinococcaceae</taxon>
        <taxon>Deinococcus</taxon>
    </lineage>
</organism>
<dbReference type="HAMAP" id="MF_00213">
    <property type="entry name" value="HypA_HybF"/>
    <property type="match status" value="1"/>
</dbReference>
<gene>
    <name evidence="4 5" type="primary">hypA</name>
    <name evidence="5" type="ORF">GCM10008957_29060</name>
</gene>
<dbReference type="InterPro" id="IPR000688">
    <property type="entry name" value="HypA/HybF"/>
</dbReference>
<evidence type="ECO:0000313" key="6">
    <source>
        <dbReference type="Proteomes" id="UP000603865"/>
    </source>
</evidence>
<dbReference type="PANTHER" id="PTHR34535:SF3">
    <property type="entry name" value="HYDROGENASE MATURATION FACTOR HYPA"/>
    <property type="match status" value="1"/>
</dbReference>
<feature type="binding site" evidence="4">
    <location>
        <position position="2"/>
    </location>
    <ligand>
        <name>Ni(2+)</name>
        <dbReference type="ChEBI" id="CHEBI:49786"/>
    </ligand>
</feature>
<keyword evidence="1 4" id="KW-0533">Nickel</keyword>
<dbReference type="GO" id="GO:0016151">
    <property type="term" value="F:nickel cation binding"/>
    <property type="evidence" value="ECO:0007669"/>
    <property type="project" value="UniProtKB-UniRule"/>
</dbReference>
<dbReference type="PANTHER" id="PTHR34535">
    <property type="entry name" value="HYDROGENASE MATURATION FACTOR HYPA"/>
    <property type="match status" value="1"/>
</dbReference>
<feature type="binding site" evidence="4">
    <location>
        <position position="92"/>
    </location>
    <ligand>
        <name>Zn(2+)</name>
        <dbReference type="ChEBI" id="CHEBI:29105"/>
    </ligand>
</feature>
<dbReference type="AlphaFoldDB" id="A0A918CAB0"/>
<comment type="similarity">
    <text evidence="4">Belongs to the HypA/HybF family.</text>
</comment>
<evidence type="ECO:0000256" key="2">
    <source>
        <dbReference type="ARBA" id="ARBA00022723"/>
    </source>
</evidence>
<keyword evidence="6" id="KW-1185">Reference proteome</keyword>
<comment type="caution">
    <text evidence="5">The sequence shown here is derived from an EMBL/GenBank/DDBJ whole genome shotgun (WGS) entry which is preliminary data.</text>
</comment>
<dbReference type="Proteomes" id="UP000603865">
    <property type="component" value="Unassembled WGS sequence"/>
</dbReference>
<proteinExistence type="inferred from homology"/>
<sequence length="113" mass="11559">MHEASIALSLIGVATEALHQHGGERITALTVRIGQWSAVVPEALQAAFPAAAEGTPLQGARLSIVSVPGVGACPAHGPVELQLALGLRCPVCGLPTPTLLQGDELELDELELA</sequence>
<keyword evidence="3 4" id="KW-0862">Zinc</keyword>
<evidence type="ECO:0000313" key="5">
    <source>
        <dbReference type="EMBL" id="GGR14453.1"/>
    </source>
</evidence>
<comment type="function">
    <text evidence="4">Involved in the maturation of [NiFe] hydrogenases. Required for nickel insertion into the metal center of the hydrogenase.</text>
</comment>
<name>A0A918CAB0_9DEIO</name>
<dbReference type="EMBL" id="BMQL01000017">
    <property type="protein sequence ID" value="GGR14453.1"/>
    <property type="molecule type" value="Genomic_DNA"/>
</dbReference>
<keyword evidence="2 4" id="KW-0479">Metal-binding</keyword>
<reference evidence="5" key="2">
    <citation type="submission" date="2020-09" db="EMBL/GenBank/DDBJ databases">
        <authorList>
            <person name="Sun Q."/>
            <person name="Ohkuma M."/>
        </authorList>
    </citation>
    <scope>NUCLEOTIDE SEQUENCE</scope>
    <source>
        <strain evidence="5">JCM 31311</strain>
    </source>
</reference>
<dbReference type="RefSeq" id="WP_189091242.1">
    <property type="nucleotide sequence ID" value="NZ_BMQL01000017.1"/>
</dbReference>
<feature type="binding site" evidence="4">
    <location>
        <position position="89"/>
    </location>
    <ligand>
        <name>Zn(2+)</name>
        <dbReference type="ChEBI" id="CHEBI:29105"/>
    </ligand>
</feature>
<dbReference type="GO" id="GO:0051604">
    <property type="term" value="P:protein maturation"/>
    <property type="evidence" value="ECO:0007669"/>
    <property type="project" value="InterPro"/>
</dbReference>
<dbReference type="Gene3D" id="3.30.2320.80">
    <property type="match status" value="1"/>
</dbReference>
<reference evidence="5" key="1">
    <citation type="journal article" date="2014" name="Int. J. Syst. Evol. Microbiol.">
        <title>Complete genome sequence of Corynebacterium casei LMG S-19264T (=DSM 44701T), isolated from a smear-ripened cheese.</title>
        <authorList>
            <consortium name="US DOE Joint Genome Institute (JGI-PGF)"/>
            <person name="Walter F."/>
            <person name="Albersmeier A."/>
            <person name="Kalinowski J."/>
            <person name="Ruckert C."/>
        </authorList>
    </citation>
    <scope>NUCLEOTIDE SEQUENCE</scope>
    <source>
        <strain evidence="5">JCM 31311</strain>
    </source>
</reference>
<evidence type="ECO:0000256" key="4">
    <source>
        <dbReference type="HAMAP-Rule" id="MF_00213"/>
    </source>
</evidence>
<evidence type="ECO:0000256" key="3">
    <source>
        <dbReference type="ARBA" id="ARBA00022833"/>
    </source>
</evidence>
<accession>A0A918CAB0</accession>
<dbReference type="PIRSF" id="PIRSF004761">
    <property type="entry name" value="Hydrgn_mat_HypA"/>
    <property type="match status" value="1"/>
</dbReference>
<protein>
    <recommendedName>
        <fullName evidence="4">Hydrogenase maturation factor HypA</fullName>
    </recommendedName>
</protein>
<evidence type="ECO:0000256" key="1">
    <source>
        <dbReference type="ARBA" id="ARBA00022596"/>
    </source>
</evidence>
<feature type="binding site" evidence="4">
    <location>
        <position position="76"/>
    </location>
    <ligand>
        <name>Zn(2+)</name>
        <dbReference type="ChEBI" id="CHEBI:29105"/>
    </ligand>
</feature>
<feature type="binding site" evidence="4">
    <location>
        <position position="73"/>
    </location>
    <ligand>
        <name>Zn(2+)</name>
        <dbReference type="ChEBI" id="CHEBI:29105"/>
    </ligand>
</feature>
<dbReference type="GO" id="GO:0008270">
    <property type="term" value="F:zinc ion binding"/>
    <property type="evidence" value="ECO:0007669"/>
    <property type="project" value="UniProtKB-UniRule"/>
</dbReference>
<dbReference type="Pfam" id="PF01155">
    <property type="entry name" value="HypA"/>
    <property type="match status" value="1"/>
</dbReference>